<sequence>MHLSWWPPFVPFIMSSLAMRSRRCWSICFDAPANENRSSPIIGYFELAPRSDRLIGKGVATGLVDGMSRWCVWDDK</sequence>
<protein>
    <submittedName>
        <fullName evidence="1">Putative secreted protein</fullName>
    </submittedName>
</protein>
<dbReference type="AlphaFoldDB" id="A0A2M4DIZ4"/>
<dbReference type="EMBL" id="GGFL01013311">
    <property type="protein sequence ID" value="MBW77489.1"/>
    <property type="molecule type" value="Transcribed_RNA"/>
</dbReference>
<accession>A0A2M4DIZ4</accession>
<evidence type="ECO:0000313" key="1">
    <source>
        <dbReference type="EMBL" id="MBW77489.1"/>
    </source>
</evidence>
<name>A0A2M4DIZ4_ANODA</name>
<reference evidence="1" key="1">
    <citation type="submission" date="2018-01" db="EMBL/GenBank/DDBJ databases">
        <title>An insight into the sialome of Amazonian anophelines.</title>
        <authorList>
            <person name="Ribeiro J.M."/>
            <person name="Scarpassa V."/>
            <person name="Calvo E."/>
        </authorList>
    </citation>
    <scope>NUCLEOTIDE SEQUENCE</scope>
</reference>
<proteinExistence type="predicted"/>
<organism evidence="1">
    <name type="scientific">Anopheles darlingi</name>
    <name type="common">Mosquito</name>
    <dbReference type="NCBI Taxonomy" id="43151"/>
    <lineage>
        <taxon>Eukaryota</taxon>
        <taxon>Metazoa</taxon>
        <taxon>Ecdysozoa</taxon>
        <taxon>Arthropoda</taxon>
        <taxon>Hexapoda</taxon>
        <taxon>Insecta</taxon>
        <taxon>Pterygota</taxon>
        <taxon>Neoptera</taxon>
        <taxon>Endopterygota</taxon>
        <taxon>Diptera</taxon>
        <taxon>Nematocera</taxon>
        <taxon>Culicoidea</taxon>
        <taxon>Culicidae</taxon>
        <taxon>Anophelinae</taxon>
        <taxon>Anopheles</taxon>
    </lineage>
</organism>